<protein>
    <recommendedName>
        <fullName evidence="2">Methyltransferase small domain-containing protein</fullName>
    </recommendedName>
</protein>
<dbReference type="AlphaFoldDB" id="X1AHF0"/>
<accession>X1AHF0</accession>
<comment type="caution">
    <text evidence="1">The sequence shown here is derived from an EMBL/GenBank/DDBJ whole genome shotgun (WGS) entry which is preliminary data.</text>
</comment>
<dbReference type="Gene3D" id="3.40.50.150">
    <property type="entry name" value="Vaccinia Virus protein VP39"/>
    <property type="match status" value="1"/>
</dbReference>
<organism evidence="1">
    <name type="scientific">marine sediment metagenome</name>
    <dbReference type="NCBI Taxonomy" id="412755"/>
    <lineage>
        <taxon>unclassified sequences</taxon>
        <taxon>metagenomes</taxon>
        <taxon>ecological metagenomes</taxon>
    </lineage>
</organism>
<evidence type="ECO:0008006" key="2">
    <source>
        <dbReference type="Google" id="ProtNLM"/>
    </source>
</evidence>
<evidence type="ECO:0000313" key="1">
    <source>
        <dbReference type="EMBL" id="GAG82000.1"/>
    </source>
</evidence>
<dbReference type="SUPFAM" id="SSF53335">
    <property type="entry name" value="S-adenosyl-L-methionine-dependent methyltransferases"/>
    <property type="match status" value="1"/>
</dbReference>
<sequence>MKNINSYPDPIIFYTYKGVYPPSDDSYLIIDYFKKEVDENFFDGLPINSIKNTLDMGTGTGIIALFFQ</sequence>
<reference evidence="1" key="1">
    <citation type="journal article" date="2014" name="Front. Microbiol.">
        <title>High frequency of phylogenetically diverse reductive dehalogenase-homologous genes in deep subseafloor sedimentary metagenomes.</title>
        <authorList>
            <person name="Kawai M."/>
            <person name="Futagami T."/>
            <person name="Toyoda A."/>
            <person name="Takaki Y."/>
            <person name="Nishi S."/>
            <person name="Hori S."/>
            <person name="Arai W."/>
            <person name="Tsubouchi T."/>
            <person name="Morono Y."/>
            <person name="Uchiyama I."/>
            <person name="Ito T."/>
            <person name="Fujiyama A."/>
            <person name="Inagaki F."/>
            <person name="Takami H."/>
        </authorList>
    </citation>
    <scope>NUCLEOTIDE SEQUENCE</scope>
    <source>
        <strain evidence="1">Expedition CK06-06</strain>
    </source>
</reference>
<feature type="non-terminal residue" evidence="1">
    <location>
        <position position="68"/>
    </location>
</feature>
<dbReference type="EMBL" id="BART01016460">
    <property type="protein sequence ID" value="GAG82000.1"/>
    <property type="molecule type" value="Genomic_DNA"/>
</dbReference>
<gene>
    <name evidence="1" type="ORF">S01H4_31652</name>
</gene>
<name>X1AHF0_9ZZZZ</name>
<dbReference type="InterPro" id="IPR029063">
    <property type="entry name" value="SAM-dependent_MTases_sf"/>
</dbReference>
<proteinExistence type="predicted"/>